<evidence type="ECO:0000256" key="3">
    <source>
        <dbReference type="PROSITE-ProRule" id="PRU00221"/>
    </source>
</evidence>
<dbReference type="SUPFAM" id="SSF50978">
    <property type="entry name" value="WD40 repeat-like"/>
    <property type="match status" value="1"/>
</dbReference>
<dbReference type="PANTHER" id="PTHR19848:SF8">
    <property type="entry name" value="F-BOX AND WD REPEAT DOMAIN CONTAINING 7"/>
    <property type="match status" value="1"/>
</dbReference>
<evidence type="ECO:0000313" key="4">
    <source>
        <dbReference type="EMBL" id="VTR95617.1"/>
    </source>
</evidence>
<reference evidence="4 5" key="1">
    <citation type="submission" date="2019-05" db="EMBL/GenBank/DDBJ databases">
        <authorList>
            <consortium name="Science for Life Laboratories"/>
        </authorList>
    </citation>
    <scope>NUCLEOTIDE SEQUENCE [LARGE SCALE GENOMIC DNA]</scope>
    <source>
        <strain evidence="4">Soil9</strain>
    </source>
</reference>
<evidence type="ECO:0000313" key="5">
    <source>
        <dbReference type="Proteomes" id="UP000464178"/>
    </source>
</evidence>
<name>A0A6P2D406_9BACT</name>
<dbReference type="EMBL" id="LR593886">
    <property type="protein sequence ID" value="VTR95617.1"/>
    <property type="molecule type" value="Genomic_DNA"/>
</dbReference>
<dbReference type="PROSITE" id="PS00678">
    <property type="entry name" value="WD_REPEATS_1"/>
    <property type="match status" value="1"/>
</dbReference>
<keyword evidence="2" id="KW-0677">Repeat</keyword>
<dbReference type="KEGG" id="gms:SOIL9_20970"/>
<dbReference type="PROSITE" id="PS50294">
    <property type="entry name" value="WD_REPEATS_REGION"/>
    <property type="match status" value="2"/>
</dbReference>
<evidence type="ECO:0000256" key="1">
    <source>
        <dbReference type="ARBA" id="ARBA00022574"/>
    </source>
</evidence>
<dbReference type="AlphaFoldDB" id="A0A6P2D406"/>
<dbReference type="Gene3D" id="2.130.10.10">
    <property type="entry name" value="YVTN repeat-like/Quinoprotein amine dehydrogenase"/>
    <property type="match status" value="2"/>
</dbReference>
<dbReference type="Proteomes" id="UP000464178">
    <property type="component" value="Chromosome"/>
</dbReference>
<sequence length="299" mass="32164">MLLFEAHKHETPEVTHKAVVSIAFSPDGSTFATGGRDGTVLVRDAGGNVASLLKHSPKVLPVHAVGFQPNGTGLVSGGAFGWMIYRRGGEKWREFASKLSPVTSLAVLNDRIVAIGTGDRFKASSGALELWDTVSDRKIPRPFPEPNGVRAVAASPKNKLVAWATGHRKVRVWDITTPNPTDFPQERDCPALALSTDGSMLATAGDWNAKIYDLKTKRERVVLKGHKGQVLSVAFSPDGSTVATGSFDSTVRLWDTATGKERANYQWDIGVVHCVTYAPDGFRLAAGGDSGRVVVWDTE</sequence>
<dbReference type="CDD" id="cd00200">
    <property type="entry name" value="WD40"/>
    <property type="match status" value="1"/>
</dbReference>
<dbReference type="SMART" id="SM00320">
    <property type="entry name" value="WD40"/>
    <property type="match status" value="6"/>
</dbReference>
<dbReference type="InterPro" id="IPR019775">
    <property type="entry name" value="WD40_repeat_CS"/>
</dbReference>
<feature type="repeat" description="WD" evidence="3">
    <location>
        <begin position="19"/>
        <end position="44"/>
    </location>
</feature>
<evidence type="ECO:0000256" key="2">
    <source>
        <dbReference type="ARBA" id="ARBA00022737"/>
    </source>
</evidence>
<dbReference type="PROSITE" id="PS50082">
    <property type="entry name" value="WD_REPEATS_2"/>
    <property type="match status" value="3"/>
</dbReference>
<dbReference type="InterPro" id="IPR001680">
    <property type="entry name" value="WD40_rpt"/>
</dbReference>
<protein>
    <submittedName>
        <fullName evidence="4">Uncharacterized protein</fullName>
    </submittedName>
</protein>
<gene>
    <name evidence="4" type="ORF">SOIL9_20970</name>
</gene>
<dbReference type="InterPro" id="IPR036322">
    <property type="entry name" value="WD40_repeat_dom_sf"/>
</dbReference>
<proteinExistence type="predicted"/>
<feature type="repeat" description="WD" evidence="3">
    <location>
        <begin position="223"/>
        <end position="264"/>
    </location>
</feature>
<keyword evidence="1 3" id="KW-0853">WD repeat</keyword>
<accession>A0A6P2D406</accession>
<organism evidence="4 5">
    <name type="scientific">Gemmata massiliana</name>
    <dbReference type="NCBI Taxonomy" id="1210884"/>
    <lineage>
        <taxon>Bacteria</taxon>
        <taxon>Pseudomonadati</taxon>
        <taxon>Planctomycetota</taxon>
        <taxon>Planctomycetia</taxon>
        <taxon>Gemmatales</taxon>
        <taxon>Gemmataceae</taxon>
        <taxon>Gemmata</taxon>
    </lineage>
</organism>
<dbReference type="InterPro" id="IPR015943">
    <property type="entry name" value="WD40/YVTN_repeat-like_dom_sf"/>
</dbReference>
<keyword evidence="5" id="KW-1185">Reference proteome</keyword>
<feature type="repeat" description="WD" evidence="3">
    <location>
        <begin position="272"/>
        <end position="299"/>
    </location>
</feature>
<dbReference type="Pfam" id="PF00400">
    <property type="entry name" value="WD40"/>
    <property type="match status" value="4"/>
</dbReference>
<dbReference type="PANTHER" id="PTHR19848">
    <property type="entry name" value="WD40 REPEAT PROTEIN"/>
    <property type="match status" value="1"/>
</dbReference>
<dbReference type="RefSeq" id="WP_162670015.1">
    <property type="nucleotide sequence ID" value="NZ_LR593886.1"/>
</dbReference>